<accession>A0A2P2M5B6</accession>
<evidence type="ECO:0000256" key="1">
    <source>
        <dbReference type="SAM" id="MobiDB-lite"/>
    </source>
</evidence>
<name>A0A2P2M5B6_RHIMU</name>
<feature type="region of interest" description="Disordered" evidence="1">
    <location>
        <begin position="1"/>
        <end position="21"/>
    </location>
</feature>
<proteinExistence type="predicted"/>
<dbReference type="AlphaFoldDB" id="A0A2P2M5B6"/>
<dbReference type="EMBL" id="GGEC01044928">
    <property type="protein sequence ID" value="MBX25412.1"/>
    <property type="molecule type" value="Transcribed_RNA"/>
</dbReference>
<sequence>MALDFEQFTKIMSRDREQRKT</sequence>
<reference evidence="2" key="1">
    <citation type="submission" date="2018-02" db="EMBL/GenBank/DDBJ databases">
        <title>Rhizophora mucronata_Transcriptome.</title>
        <authorList>
            <person name="Meera S.P."/>
            <person name="Sreeshan A."/>
            <person name="Augustine A."/>
        </authorList>
    </citation>
    <scope>NUCLEOTIDE SEQUENCE</scope>
    <source>
        <tissue evidence="2">Leaf</tissue>
    </source>
</reference>
<organism evidence="2">
    <name type="scientific">Rhizophora mucronata</name>
    <name type="common">Asiatic mangrove</name>
    <dbReference type="NCBI Taxonomy" id="61149"/>
    <lineage>
        <taxon>Eukaryota</taxon>
        <taxon>Viridiplantae</taxon>
        <taxon>Streptophyta</taxon>
        <taxon>Embryophyta</taxon>
        <taxon>Tracheophyta</taxon>
        <taxon>Spermatophyta</taxon>
        <taxon>Magnoliopsida</taxon>
        <taxon>eudicotyledons</taxon>
        <taxon>Gunneridae</taxon>
        <taxon>Pentapetalae</taxon>
        <taxon>rosids</taxon>
        <taxon>fabids</taxon>
        <taxon>Malpighiales</taxon>
        <taxon>Rhizophoraceae</taxon>
        <taxon>Rhizophora</taxon>
    </lineage>
</organism>
<protein>
    <submittedName>
        <fullName evidence="2">Uncharacterized protein</fullName>
    </submittedName>
</protein>
<evidence type="ECO:0000313" key="2">
    <source>
        <dbReference type="EMBL" id="MBX25412.1"/>
    </source>
</evidence>
<feature type="compositionally biased region" description="Basic and acidic residues" evidence="1">
    <location>
        <begin position="12"/>
        <end position="21"/>
    </location>
</feature>